<organism evidence="1 2">
    <name type="scientific">Hypoxylon rubiginosum</name>
    <dbReference type="NCBI Taxonomy" id="110542"/>
    <lineage>
        <taxon>Eukaryota</taxon>
        <taxon>Fungi</taxon>
        <taxon>Dikarya</taxon>
        <taxon>Ascomycota</taxon>
        <taxon>Pezizomycotina</taxon>
        <taxon>Sordariomycetes</taxon>
        <taxon>Xylariomycetidae</taxon>
        <taxon>Xylariales</taxon>
        <taxon>Hypoxylaceae</taxon>
        <taxon>Hypoxylon</taxon>
    </lineage>
</organism>
<keyword evidence="2" id="KW-1185">Reference proteome</keyword>
<reference evidence="1 2" key="1">
    <citation type="journal article" date="2022" name="New Phytol.">
        <title>Ecological generalism drives hyperdiversity of secondary metabolite gene clusters in xylarialean endophytes.</title>
        <authorList>
            <person name="Franco M.E.E."/>
            <person name="Wisecaver J.H."/>
            <person name="Arnold A.E."/>
            <person name="Ju Y.M."/>
            <person name="Slot J.C."/>
            <person name="Ahrendt S."/>
            <person name="Moore L.P."/>
            <person name="Eastman K.E."/>
            <person name="Scott K."/>
            <person name="Konkel Z."/>
            <person name="Mondo S.J."/>
            <person name="Kuo A."/>
            <person name="Hayes R.D."/>
            <person name="Haridas S."/>
            <person name="Andreopoulos B."/>
            <person name="Riley R."/>
            <person name="LaButti K."/>
            <person name="Pangilinan J."/>
            <person name="Lipzen A."/>
            <person name="Amirebrahimi M."/>
            <person name="Yan J."/>
            <person name="Adam C."/>
            <person name="Keymanesh K."/>
            <person name="Ng V."/>
            <person name="Louie K."/>
            <person name="Northen T."/>
            <person name="Drula E."/>
            <person name="Henrissat B."/>
            <person name="Hsieh H.M."/>
            <person name="Youens-Clark K."/>
            <person name="Lutzoni F."/>
            <person name="Miadlikowska J."/>
            <person name="Eastwood D.C."/>
            <person name="Hamelin R.C."/>
            <person name="Grigoriev I.V."/>
            <person name="U'Ren J.M."/>
        </authorList>
    </citation>
    <scope>NUCLEOTIDE SEQUENCE [LARGE SCALE GENOMIC DNA]</scope>
    <source>
        <strain evidence="1 2">ER1909</strain>
    </source>
</reference>
<evidence type="ECO:0000313" key="1">
    <source>
        <dbReference type="EMBL" id="KAI6090948.1"/>
    </source>
</evidence>
<protein>
    <submittedName>
        <fullName evidence="1">Uncharacterized protein</fullName>
    </submittedName>
</protein>
<dbReference type="EMBL" id="MU394289">
    <property type="protein sequence ID" value="KAI6090948.1"/>
    <property type="molecule type" value="Genomic_DNA"/>
</dbReference>
<proteinExistence type="predicted"/>
<gene>
    <name evidence="1" type="ORF">F4821DRAFT_255693</name>
</gene>
<comment type="caution">
    <text evidence="1">The sequence shown here is derived from an EMBL/GenBank/DDBJ whole genome shotgun (WGS) entry which is preliminary data.</text>
</comment>
<name>A0ACC0DE41_9PEZI</name>
<evidence type="ECO:0000313" key="2">
    <source>
        <dbReference type="Proteomes" id="UP001497680"/>
    </source>
</evidence>
<accession>A0ACC0DE41</accession>
<sequence length="150" mass="15852">MKFSTAFAGMVLGSGLGVAMAVDTSQSLASPATASVASPILEKRDAFSCYGSTNTSLSDCQGVIDTINAGAEQNFTLYANVCIVWDKGTCKVRLCAQPFISRPINRTASWVTTYVASPLLDGCISKGMMGVLSDHPNINSHSGTYRLWVS</sequence>
<dbReference type="Proteomes" id="UP001497680">
    <property type="component" value="Unassembled WGS sequence"/>
</dbReference>